<keyword evidence="1 5" id="KW-0645">Protease</keyword>
<accession>A0ABN7T6X5</accession>
<keyword evidence="3 5" id="KW-0720">Serine protease</keyword>
<sequence length="224" mass="24623">MIFRHSVLSAAHCLSTSNFFVSVGHGSDDNKAVDCPPSHQKKHPSYSSIYLSNDIAVLNIEKKIKFSVNVFPAALPSRMPVNNRPSTVCGWGSTSYPSLNYPTEMQCADNQILDATNCIQYYGTQIKPGMVCATSITYEQDACIGDSGGPLFDWFSYVIDSHGCVHEEVVGIVSWGNGCGTAPGVYTDVFFFKDWIKRTAQECLFCEGIQSREDGKCIVDEENS</sequence>
<evidence type="ECO:0000256" key="1">
    <source>
        <dbReference type="ARBA" id="ARBA00022670"/>
    </source>
</evidence>
<evidence type="ECO:0000256" key="4">
    <source>
        <dbReference type="ARBA" id="ARBA00023157"/>
    </source>
</evidence>
<dbReference type="InterPro" id="IPR050127">
    <property type="entry name" value="Serine_Proteases_S1"/>
</dbReference>
<keyword evidence="4" id="KW-1015">Disulfide bond</keyword>
<keyword evidence="8" id="KW-1185">Reference proteome</keyword>
<protein>
    <submittedName>
        <fullName evidence="7">Oidioi.mRNA.OKI2018_I69.chr2.g5440.t1.cds</fullName>
    </submittedName>
</protein>
<evidence type="ECO:0000313" key="8">
    <source>
        <dbReference type="Proteomes" id="UP001158576"/>
    </source>
</evidence>
<dbReference type="Pfam" id="PF00089">
    <property type="entry name" value="Trypsin"/>
    <property type="match status" value="1"/>
</dbReference>
<evidence type="ECO:0000259" key="6">
    <source>
        <dbReference type="PROSITE" id="PS50240"/>
    </source>
</evidence>
<dbReference type="SMART" id="SM00020">
    <property type="entry name" value="Tryp_SPc"/>
    <property type="match status" value="1"/>
</dbReference>
<dbReference type="InterPro" id="IPR043504">
    <property type="entry name" value="Peptidase_S1_PA_chymotrypsin"/>
</dbReference>
<feature type="domain" description="Peptidase S1" evidence="6">
    <location>
        <begin position="1"/>
        <end position="201"/>
    </location>
</feature>
<dbReference type="Proteomes" id="UP001158576">
    <property type="component" value="Chromosome 2"/>
</dbReference>
<proteinExistence type="predicted"/>
<dbReference type="InterPro" id="IPR001314">
    <property type="entry name" value="Peptidase_S1A"/>
</dbReference>
<evidence type="ECO:0000256" key="2">
    <source>
        <dbReference type="ARBA" id="ARBA00022801"/>
    </source>
</evidence>
<dbReference type="Gene3D" id="2.40.10.10">
    <property type="entry name" value="Trypsin-like serine proteases"/>
    <property type="match status" value="2"/>
</dbReference>
<dbReference type="SUPFAM" id="SSF50494">
    <property type="entry name" value="Trypsin-like serine proteases"/>
    <property type="match status" value="1"/>
</dbReference>
<dbReference type="PROSITE" id="PS00134">
    <property type="entry name" value="TRYPSIN_HIS"/>
    <property type="match status" value="1"/>
</dbReference>
<reference evidence="7 8" key="1">
    <citation type="submission" date="2021-04" db="EMBL/GenBank/DDBJ databases">
        <authorList>
            <person name="Bliznina A."/>
        </authorList>
    </citation>
    <scope>NUCLEOTIDE SEQUENCE [LARGE SCALE GENOMIC DNA]</scope>
</reference>
<organism evidence="7 8">
    <name type="scientific">Oikopleura dioica</name>
    <name type="common">Tunicate</name>
    <dbReference type="NCBI Taxonomy" id="34765"/>
    <lineage>
        <taxon>Eukaryota</taxon>
        <taxon>Metazoa</taxon>
        <taxon>Chordata</taxon>
        <taxon>Tunicata</taxon>
        <taxon>Appendicularia</taxon>
        <taxon>Copelata</taxon>
        <taxon>Oikopleuridae</taxon>
        <taxon>Oikopleura</taxon>
    </lineage>
</organism>
<dbReference type="PROSITE" id="PS00135">
    <property type="entry name" value="TRYPSIN_SER"/>
    <property type="match status" value="1"/>
</dbReference>
<evidence type="ECO:0000256" key="3">
    <source>
        <dbReference type="ARBA" id="ARBA00022825"/>
    </source>
</evidence>
<gene>
    <name evidence="7" type="ORF">OKIOD_LOCUS14205</name>
</gene>
<dbReference type="PROSITE" id="PS50240">
    <property type="entry name" value="TRYPSIN_DOM"/>
    <property type="match status" value="1"/>
</dbReference>
<dbReference type="CDD" id="cd00190">
    <property type="entry name" value="Tryp_SPc"/>
    <property type="match status" value="1"/>
</dbReference>
<dbReference type="InterPro" id="IPR009003">
    <property type="entry name" value="Peptidase_S1_PA"/>
</dbReference>
<evidence type="ECO:0000313" key="7">
    <source>
        <dbReference type="EMBL" id="CAG5111106.1"/>
    </source>
</evidence>
<dbReference type="InterPro" id="IPR001254">
    <property type="entry name" value="Trypsin_dom"/>
</dbReference>
<dbReference type="InterPro" id="IPR033116">
    <property type="entry name" value="TRYPSIN_SER"/>
</dbReference>
<keyword evidence="2 5" id="KW-0378">Hydrolase</keyword>
<dbReference type="EMBL" id="OU015567">
    <property type="protein sequence ID" value="CAG5111106.1"/>
    <property type="molecule type" value="Genomic_DNA"/>
</dbReference>
<dbReference type="PANTHER" id="PTHR24264:SF69">
    <property type="entry name" value="TRYPSIN-3"/>
    <property type="match status" value="1"/>
</dbReference>
<dbReference type="PRINTS" id="PR00722">
    <property type="entry name" value="CHYMOTRYPSIN"/>
</dbReference>
<dbReference type="InterPro" id="IPR018114">
    <property type="entry name" value="TRYPSIN_HIS"/>
</dbReference>
<name>A0ABN7T6X5_OIKDI</name>
<evidence type="ECO:0000256" key="5">
    <source>
        <dbReference type="RuleBase" id="RU363034"/>
    </source>
</evidence>
<dbReference type="PANTHER" id="PTHR24264">
    <property type="entry name" value="TRYPSIN-RELATED"/>
    <property type="match status" value="1"/>
</dbReference>